<dbReference type="EMBL" id="MU001517">
    <property type="protein sequence ID" value="KAF2437270.1"/>
    <property type="molecule type" value="Genomic_DNA"/>
</dbReference>
<name>A0A9P4U4Q7_9PLEO</name>
<dbReference type="Gene3D" id="1.20.58.320">
    <property type="entry name" value="TPR-like"/>
    <property type="match status" value="1"/>
</dbReference>
<dbReference type="Proteomes" id="UP000799764">
    <property type="component" value="Unassembled WGS sequence"/>
</dbReference>
<reference evidence="1" key="1">
    <citation type="journal article" date="2020" name="Stud. Mycol.">
        <title>101 Dothideomycetes genomes: a test case for predicting lifestyles and emergence of pathogens.</title>
        <authorList>
            <person name="Haridas S."/>
            <person name="Albert R."/>
            <person name="Binder M."/>
            <person name="Bloem J."/>
            <person name="Labutti K."/>
            <person name="Salamov A."/>
            <person name="Andreopoulos B."/>
            <person name="Baker S."/>
            <person name="Barry K."/>
            <person name="Bills G."/>
            <person name="Bluhm B."/>
            <person name="Cannon C."/>
            <person name="Castanera R."/>
            <person name="Culley D."/>
            <person name="Daum C."/>
            <person name="Ezra D."/>
            <person name="Gonzalez J."/>
            <person name="Henrissat B."/>
            <person name="Kuo A."/>
            <person name="Liang C."/>
            <person name="Lipzen A."/>
            <person name="Lutzoni F."/>
            <person name="Magnuson J."/>
            <person name="Mondo S."/>
            <person name="Nolan M."/>
            <person name="Ohm R."/>
            <person name="Pangilinan J."/>
            <person name="Park H.-J."/>
            <person name="Ramirez L."/>
            <person name="Alfaro M."/>
            <person name="Sun H."/>
            <person name="Tritt A."/>
            <person name="Yoshinaga Y."/>
            <person name="Zwiers L.-H."/>
            <person name="Turgeon B."/>
            <person name="Goodwin S."/>
            <person name="Spatafora J."/>
            <person name="Crous P."/>
            <person name="Grigoriev I."/>
        </authorList>
    </citation>
    <scope>NUCLEOTIDE SEQUENCE</scope>
    <source>
        <strain evidence="1">CBS 690.94</strain>
    </source>
</reference>
<accession>A0A9P4U4Q7</accession>
<dbReference type="OrthoDB" id="414698at2759"/>
<dbReference type="InterPro" id="IPR010323">
    <property type="entry name" value="DUF924"/>
</dbReference>
<dbReference type="AlphaFoldDB" id="A0A9P4U4Q7"/>
<dbReference type="Pfam" id="PF06041">
    <property type="entry name" value="DUF924"/>
    <property type="match status" value="1"/>
</dbReference>
<evidence type="ECO:0008006" key="3">
    <source>
        <dbReference type="Google" id="ProtNLM"/>
    </source>
</evidence>
<keyword evidence="2" id="KW-1185">Reference proteome</keyword>
<dbReference type="Gene3D" id="1.25.40.10">
    <property type="entry name" value="Tetratricopeptide repeat domain"/>
    <property type="match status" value="1"/>
</dbReference>
<evidence type="ECO:0000313" key="1">
    <source>
        <dbReference type="EMBL" id="KAF2437270.1"/>
    </source>
</evidence>
<organism evidence="1 2">
    <name type="scientific">Karstenula rhodostoma CBS 690.94</name>
    <dbReference type="NCBI Taxonomy" id="1392251"/>
    <lineage>
        <taxon>Eukaryota</taxon>
        <taxon>Fungi</taxon>
        <taxon>Dikarya</taxon>
        <taxon>Ascomycota</taxon>
        <taxon>Pezizomycotina</taxon>
        <taxon>Dothideomycetes</taxon>
        <taxon>Pleosporomycetidae</taxon>
        <taxon>Pleosporales</taxon>
        <taxon>Massarineae</taxon>
        <taxon>Didymosphaeriaceae</taxon>
        <taxon>Karstenula</taxon>
    </lineage>
</organism>
<evidence type="ECO:0000313" key="2">
    <source>
        <dbReference type="Proteomes" id="UP000799764"/>
    </source>
</evidence>
<dbReference type="InterPro" id="IPR011990">
    <property type="entry name" value="TPR-like_helical_dom_sf"/>
</dbReference>
<comment type="caution">
    <text evidence="1">The sequence shown here is derived from an EMBL/GenBank/DDBJ whole genome shotgun (WGS) entry which is preliminary data.</text>
</comment>
<proteinExistence type="predicted"/>
<gene>
    <name evidence="1" type="ORF">P171DRAFT_437876</name>
</gene>
<sequence>MSSFRLNKDVFTPNLYKQVTDIWLVGADLDGRRLDDSLMKKWFLGDPDLDRICKDNFAHVLESIGPERLPEPTAKPFLQELETIRTEEKGDGGSKAAWTALGMVILLDQMPRNIFRTNKGLKKVYTHYNRMAFDFVKTLQSASSPISRPDTHPQWQNSFAHRIWFYLPLEHSEDIDAHKMLDNLTEQFSKRIENSEGYEASKRLMEGFLKAERMHREPLEKFGRYPHRNGALGRTNTEQEEQFLNGGGATFGVAQ</sequence>
<protein>
    <recommendedName>
        <fullName evidence="3">DUF924-domain-containing protein</fullName>
    </recommendedName>
</protein>
<dbReference type="SUPFAM" id="SSF48452">
    <property type="entry name" value="TPR-like"/>
    <property type="match status" value="1"/>
</dbReference>